<name>A0A0K1Y8N2_9CAUD</name>
<keyword evidence="2" id="KW-1185">Reference proteome</keyword>
<proteinExistence type="predicted"/>
<evidence type="ECO:0000313" key="2">
    <source>
        <dbReference type="Proteomes" id="UP000225844"/>
    </source>
</evidence>
<reference evidence="1 2" key="1">
    <citation type="submission" date="2015-06" db="EMBL/GenBank/DDBJ databases">
        <authorList>
            <person name="Zinanti J.F."/>
            <person name="Ahmed T."/>
            <person name="Alvarez G.E."/>
            <person name="Cox E.C."/>
            <person name="Garcia C."/>
            <person name="Layton S.R."/>
            <person name="Bhuiyan S."/>
            <person name="Donegan-Quick R."/>
            <person name="Benjamin R.C."/>
            <person name="Hughes L.E."/>
            <person name="Bradley K.W."/>
            <person name="Asai D.J."/>
            <person name="Bowman C.A."/>
            <person name="Russell D.A."/>
            <person name="Pope W.H."/>
            <person name="Jacobs-Sera D."/>
            <person name="Hendrix R.W."/>
            <person name="Hatfull G.F."/>
        </authorList>
    </citation>
    <scope>NUCLEOTIDE SEQUENCE [LARGE SCALE GENOMIC DNA]</scope>
</reference>
<sequence length="68" mass="6859">MSAQDDYEVGLAFAQLVTGTTIVDGPADPSTPLGALQAFAAVYGSDALTPEHVADAIAGKPLVRESLG</sequence>
<gene>
    <name evidence="1" type="ORF">SEA_DANZINA_1</name>
</gene>
<evidence type="ECO:0000313" key="1">
    <source>
        <dbReference type="EMBL" id="AKY03456.1"/>
    </source>
</evidence>
<accession>A0A0K1Y8N2</accession>
<organism evidence="1 2">
    <name type="scientific">Streptomyces phage Danzina</name>
    <dbReference type="NCBI Taxonomy" id="1690427"/>
    <lineage>
        <taxon>Viruses</taxon>
        <taxon>Duplodnaviria</taxon>
        <taxon>Heunggongvirae</taxon>
        <taxon>Uroviricota</taxon>
        <taxon>Caudoviricetes</taxon>
        <taxon>Arquatrovirinae</taxon>
        <taxon>Likavirus</taxon>
        <taxon>Likavirus danzina</taxon>
    </lineage>
</organism>
<dbReference type="EMBL" id="KT124228">
    <property type="protein sequence ID" value="AKY03456.1"/>
    <property type="molecule type" value="Genomic_DNA"/>
</dbReference>
<dbReference type="Proteomes" id="UP000225844">
    <property type="component" value="Segment"/>
</dbReference>
<protein>
    <submittedName>
        <fullName evidence="1">Uncharacterized protein</fullName>
    </submittedName>
</protein>